<feature type="domain" description="DUF202" evidence="6">
    <location>
        <begin position="6"/>
        <end position="68"/>
    </location>
</feature>
<feature type="transmembrane region" description="Helical" evidence="5">
    <location>
        <begin position="80"/>
        <end position="101"/>
    </location>
</feature>
<proteinExistence type="predicted"/>
<comment type="subcellular location">
    <subcellularLocation>
        <location evidence="1">Endomembrane system</location>
        <topology evidence="1">Multi-pass membrane protein</topology>
    </subcellularLocation>
</comment>
<evidence type="ECO:0000313" key="7">
    <source>
        <dbReference type="EMBL" id="MBW8486097.1"/>
    </source>
</evidence>
<evidence type="ECO:0000313" key="8">
    <source>
        <dbReference type="Proteomes" id="UP000774570"/>
    </source>
</evidence>
<dbReference type="InterPro" id="IPR003807">
    <property type="entry name" value="DUF202"/>
</dbReference>
<gene>
    <name evidence="7" type="ORF">K1Y72_27235</name>
</gene>
<keyword evidence="4 5" id="KW-0472">Membrane</keyword>
<dbReference type="Proteomes" id="UP000774570">
    <property type="component" value="Unassembled WGS sequence"/>
</dbReference>
<comment type="caution">
    <text evidence="7">The sequence shown here is derived from an EMBL/GenBank/DDBJ whole genome shotgun (WGS) entry which is preliminary data.</text>
</comment>
<evidence type="ECO:0000259" key="6">
    <source>
        <dbReference type="Pfam" id="PF02656"/>
    </source>
</evidence>
<name>A0ABS7G059_9ACTN</name>
<reference evidence="7 8" key="1">
    <citation type="submission" date="2021-07" db="EMBL/GenBank/DDBJ databases">
        <title>Actinomadura sp. PM05-2 isolated from lichen.</title>
        <authorList>
            <person name="Somphong A."/>
            <person name="Phongsopitanun W."/>
            <person name="Tanasupawat S."/>
            <person name="Peongsungnone V."/>
        </authorList>
    </citation>
    <scope>NUCLEOTIDE SEQUENCE [LARGE SCALE GENOMIC DNA]</scope>
    <source>
        <strain evidence="7 8">PM05-2</strain>
    </source>
</reference>
<feature type="transmembrane region" description="Helical" evidence="5">
    <location>
        <begin position="41"/>
        <end position="60"/>
    </location>
</feature>
<protein>
    <submittedName>
        <fullName evidence="7">DUF202 domain-containing protein</fullName>
    </submittedName>
</protein>
<organism evidence="7 8">
    <name type="scientific">Actinomadura parmotrematis</name>
    <dbReference type="NCBI Taxonomy" id="2864039"/>
    <lineage>
        <taxon>Bacteria</taxon>
        <taxon>Bacillati</taxon>
        <taxon>Actinomycetota</taxon>
        <taxon>Actinomycetes</taxon>
        <taxon>Streptosporangiales</taxon>
        <taxon>Thermomonosporaceae</taxon>
        <taxon>Actinomadura</taxon>
    </lineage>
</organism>
<accession>A0ABS7G059</accession>
<dbReference type="Pfam" id="PF02656">
    <property type="entry name" value="DUF202"/>
    <property type="match status" value="1"/>
</dbReference>
<keyword evidence="8" id="KW-1185">Reference proteome</keyword>
<feature type="transmembrane region" description="Helical" evidence="5">
    <location>
        <begin position="16"/>
        <end position="35"/>
    </location>
</feature>
<dbReference type="EMBL" id="JAIBOA010000020">
    <property type="protein sequence ID" value="MBW8486097.1"/>
    <property type="molecule type" value="Genomic_DNA"/>
</dbReference>
<sequence>MTLWDRGAQPERTALAWSRTTLALIVAGLLCVRLAPDATAAGLAGAAVCAAASLQFRRAWRQHHRRARRLAAGRAVADPVSVLMATGTTVLLGALGVVFALA</sequence>
<keyword evidence="3 5" id="KW-1133">Transmembrane helix</keyword>
<keyword evidence="2 5" id="KW-0812">Transmembrane</keyword>
<evidence type="ECO:0000256" key="5">
    <source>
        <dbReference type="SAM" id="Phobius"/>
    </source>
</evidence>
<evidence type="ECO:0000256" key="3">
    <source>
        <dbReference type="ARBA" id="ARBA00022989"/>
    </source>
</evidence>
<evidence type="ECO:0000256" key="2">
    <source>
        <dbReference type="ARBA" id="ARBA00022692"/>
    </source>
</evidence>
<evidence type="ECO:0000256" key="4">
    <source>
        <dbReference type="ARBA" id="ARBA00023136"/>
    </source>
</evidence>
<evidence type="ECO:0000256" key="1">
    <source>
        <dbReference type="ARBA" id="ARBA00004127"/>
    </source>
</evidence>
<dbReference type="RefSeq" id="WP_220169328.1">
    <property type="nucleotide sequence ID" value="NZ_JAIBOA010000020.1"/>
</dbReference>